<reference evidence="8" key="1">
    <citation type="submission" date="2020-08" db="EMBL/GenBank/DDBJ databases">
        <title>Plant Genome Project.</title>
        <authorList>
            <person name="Zhang R.-G."/>
        </authorList>
    </citation>
    <scope>NUCLEOTIDE SEQUENCE</scope>
    <source>
        <strain evidence="8">WSP0</strain>
        <tissue evidence="8">Leaf</tissue>
    </source>
</reference>
<keyword evidence="5" id="KW-0539">Nucleus</keyword>
<feature type="region of interest" description="Disordered" evidence="6">
    <location>
        <begin position="911"/>
        <end position="964"/>
    </location>
</feature>
<organism evidence="8 9">
    <name type="scientific">Rhododendron griersonianum</name>
    <dbReference type="NCBI Taxonomy" id="479676"/>
    <lineage>
        <taxon>Eukaryota</taxon>
        <taxon>Viridiplantae</taxon>
        <taxon>Streptophyta</taxon>
        <taxon>Embryophyta</taxon>
        <taxon>Tracheophyta</taxon>
        <taxon>Spermatophyta</taxon>
        <taxon>Magnoliopsida</taxon>
        <taxon>eudicotyledons</taxon>
        <taxon>Gunneridae</taxon>
        <taxon>Pentapetalae</taxon>
        <taxon>asterids</taxon>
        <taxon>Ericales</taxon>
        <taxon>Ericaceae</taxon>
        <taxon>Ericoideae</taxon>
        <taxon>Rhodoreae</taxon>
        <taxon>Rhododendron</taxon>
    </lineage>
</organism>
<dbReference type="PANTHER" id="PTHR46245">
    <property type="entry name" value="B3 DOMAIN-CONTAINING PROTEIN OS07G0563300"/>
    <property type="match status" value="1"/>
</dbReference>
<name>A0AAV6KJV1_9ERIC</name>
<dbReference type="InterPro" id="IPR057743">
    <property type="entry name" value="Zfn_VAL1-3_N"/>
</dbReference>
<comment type="caution">
    <text evidence="8">The sequence shown here is derived from an EMBL/GenBank/DDBJ whole genome shotgun (WGS) entry which is preliminary data.</text>
</comment>
<dbReference type="PANTHER" id="PTHR46245:SF2">
    <property type="entry name" value="B3 DOMAIN-CONTAINING TRANSCRIPTION REPRESSOR VAL2"/>
    <property type="match status" value="1"/>
</dbReference>
<dbReference type="Proteomes" id="UP000823749">
    <property type="component" value="Chromosome 4"/>
</dbReference>
<evidence type="ECO:0000256" key="5">
    <source>
        <dbReference type="ARBA" id="ARBA00023242"/>
    </source>
</evidence>
<evidence type="ECO:0000259" key="7">
    <source>
        <dbReference type="Pfam" id="PF25813"/>
    </source>
</evidence>
<dbReference type="GO" id="GO:0003677">
    <property type="term" value="F:DNA binding"/>
    <property type="evidence" value="ECO:0007669"/>
    <property type="project" value="UniProtKB-KW"/>
</dbReference>
<feature type="compositionally biased region" description="Basic and acidic residues" evidence="6">
    <location>
        <begin position="931"/>
        <end position="940"/>
    </location>
</feature>
<evidence type="ECO:0000313" key="8">
    <source>
        <dbReference type="EMBL" id="KAG5552818.1"/>
    </source>
</evidence>
<feature type="compositionally biased region" description="Low complexity" evidence="6">
    <location>
        <begin position="911"/>
        <end position="926"/>
    </location>
</feature>
<evidence type="ECO:0000256" key="1">
    <source>
        <dbReference type="ARBA" id="ARBA00004123"/>
    </source>
</evidence>
<keyword evidence="9" id="KW-1185">Reference proteome</keyword>
<dbReference type="Pfam" id="PF25813">
    <property type="entry name" value="zf_VAL1_N"/>
    <property type="match status" value="1"/>
</dbReference>
<sequence>MSSRVCMNGLCGASSSSEWKKGWPLRSGEFANLCDNCGPVYEQLVFCDTFHTKHTGWRECSSCGKRLHCGCIASSSLLELLDSGGVKCVGCTRSSGLQPMSNDEKPKGISMSTTNGDGEMRLTSVDHQVDTSNGEINRKRLEKSEECNALKELLPTHIDFANGERTKEEEVFPPQAEVGNTSSSNFNQASDGSSESAKVDICRENMGIKDMYGSLAQTNLTIALTSPSGIPNPFTGVVIEERNLGKTVSSFHQLSRSRHLLPKPHKSALATGLEINSSMGSHIRVARPPAEGRVKNQLLPRYWPRITDQELQLISGDSNSTIVPLFEKVLSASDAGRIGRLVLPKACAESFYSLSILHFFRPFLAVTFSRRDPEGKLLMGFRKASNAMAMQATHVSLIANGAFSREPFFSGVVENLPIINGYSGLLQSLKGSTDPHLNALSKHLNSAGGDFSWNIMEKHGIDPKDGLQPTSMLVPERKKSRNIGLKSKRLLIDSQDALELKLTWEVAQDMLCPPLSEKPSIVSIEDHEFEEYEWLHKHWNPPFLGRVAFSLPVHLVAKSSGLSVIVALNGEGCQLIFFSLLSGHVNTTFGIKRGQFCVFYTRKTSANKTINGCFMHQFGISRCSCSAPDELNPRELENLLRMNKGGFGLTCMGQCAICIVVISMILRAVTDNMKTFMCAIRKPDVVVRSLLKYTEDRHFYCHTDFKKRRTATNHRSLQEHEPSDLEALANAALLGDNANDPTAGSVAATTKHPRHRPGCSCIVCIQPPSGKGKHKPTCTCIVCMTVKRRFKTLMTRKKKRQSEREAEVAQRNNHFIWSNSTTKDESEVDSTIRHHDALENNGIFPNEFQLRVQNNNLDAIGKEQLDLNSDPEREGHFRHQGSTRVSMMSLLQVANQPLENYLKQNGLTSLVSEQQGSSGSQSLPQGTNGESEGRVHEDHNSVAAPVAQEENRDDELDQSQNDPS</sequence>
<evidence type="ECO:0000256" key="4">
    <source>
        <dbReference type="ARBA" id="ARBA00023163"/>
    </source>
</evidence>
<proteinExistence type="predicted"/>
<gene>
    <name evidence="8" type="ORF">RHGRI_010804</name>
</gene>
<dbReference type="Gene3D" id="2.40.330.10">
    <property type="entry name" value="DNA-binding pseudobarrel domain"/>
    <property type="match status" value="1"/>
</dbReference>
<dbReference type="EMBL" id="JACTNZ010000004">
    <property type="protein sequence ID" value="KAG5552818.1"/>
    <property type="molecule type" value="Genomic_DNA"/>
</dbReference>
<feature type="domain" description="VAL1-3 N-terminal zinc finger" evidence="7">
    <location>
        <begin position="49"/>
        <end position="97"/>
    </location>
</feature>
<dbReference type="AlphaFoldDB" id="A0AAV6KJV1"/>
<feature type="compositionally biased region" description="Polar residues" evidence="6">
    <location>
        <begin position="178"/>
        <end position="196"/>
    </location>
</feature>
<evidence type="ECO:0000256" key="6">
    <source>
        <dbReference type="SAM" id="MobiDB-lite"/>
    </source>
</evidence>
<dbReference type="InterPro" id="IPR015300">
    <property type="entry name" value="DNA-bd_pseudobarrel_sf"/>
</dbReference>
<comment type="subcellular location">
    <subcellularLocation>
        <location evidence="1">Nucleus</location>
    </subcellularLocation>
</comment>
<protein>
    <recommendedName>
        <fullName evidence="7">VAL1-3 N-terminal zinc finger domain-containing protein</fullName>
    </recommendedName>
</protein>
<evidence type="ECO:0000313" key="9">
    <source>
        <dbReference type="Proteomes" id="UP000823749"/>
    </source>
</evidence>
<dbReference type="GO" id="GO:0005634">
    <property type="term" value="C:nucleus"/>
    <property type="evidence" value="ECO:0007669"/>
    <property type="project" value="UniProtKB-SubCell"/>
</dbReference>
<keyword evidence="2" id="KW-0805">Transcription regulation</keyword>
<keyword evidence="3" id="KW-0238">DNA-binding</keyword>
<keyword evidence="4" id="KW-0804">Transcription</keyword>
<accession>A0AAV6KJV1</accession>
<evidence type="ECO:0000256" key="2">
    <source>
        <dbReference type="ARBA" id="ARBA00023015"/>
    </source>
</evidence>
<evidence type="ECO:0000256" key="3">
    <source>
        <dbReference type="ARBA" id="ARBA00023125"/>
    </source>
</evidence>
<feature type="region of interest" description="Disordered" evidence="6">
    <location>
        <begin position="173"/>
        <end position="196"/>
    </location>
</feature>